<evidence type="ECO:0000313" key="5">
    <source>
        <dbReference type="Proteomes" id="UP001432027"/>
    </source>
</evidence>
<feature type="domain" description="Transcription factor TFIIB cyclin-like" evidence="3">
    <location>
        <begin position="14"/>
        <end position="53"/>
    </location>
</feature>
<name>A0AAV5U0W8_9BILA</name>
<dbReference type="InterPro" id="IPR036915">
    <property type="entry name" value="Cyclin-like_sf"/>
</dbReference>
<feature type="non-terminal residue" evidence="4">
    <location>
        <position position="1"/>
    </location>
</feature>
<dbReference type="GO" id="GO:0070897">
    <property type="term" value="P:transcription preinitiation complex assembly"/>
    <property type="evidence" value="ECO:0007669"/>
    <property type="project" value="InterPro"/>
</dbReference>
<keyword evidence="1" id="KW-0805">Transcription regulation</keyword>
<evidence type="ECO:0000313" key="4">
    <source>
        <dbReference type="EMBL" id="GMT00118.1"/>
    </source>
</evidence>
<gene>
    <name evidence="4" type="ORF">PENTCL1PPCAC_22292</name>
</gene>
<keyword evidence="5" id="KW-1185">Reference proteome</keyword>
<dbReference type="Pfam" id="PF00382">
    <property type="entry name" value="TFIIB"/>
    <property type="match status" value="1"/>
</dbReference>
<dbReference type="AlphaFoldDB" id="A0AAV5U0W8"/>
<keyword evidence="2" id="KW-0804">Transcription</keyword>
<reference evidence="4" key="1">
    <citation type="submission" date="2023-10" db="EMBL/GenBank/DDBJ databases">
        <title>Genome assembly of Pristionchus species.</title>
        <authorList>
            <person name="Yoshida K."/>
            <person name="Sommer R.J."/>
        </authorList>
    </citation>
    <scope>NUCLEOTIDE SEQUENCE</scope>
    <source>
        <strain evidence="4">RS0144</strain>
    </source>
</reference>
<comment type="caution">
    <text evidence="4">The sequence shown here is derived from an EMBL/GenBank/DDBJ whole genome shotgun (WGS) entry which is preliminary data.</text>
</comment>
<dbReference type="Gene3D" id="1.10.472.10">
    <property type="entry name" value="Cyclin-like"/>
    <property type="match status" value="1"/>
</dbReference>
<dbReference type="EMBL" id="BTSX01000005">
    <property type="protein sequence ID" value="GMT00118.1"/>
    <property type="molecule type" value="Genomic_DNA"/>
</dbReference>
<dbReference type="InterPro" id="IPR013150">
    <property type="entry name" value="TFIIB_cyclin"/>
</dbReference>
<dbReference type="GO" id="GO:0017025">
    <property type="term" value="F:TBP-class protein binding"/>
    <property type="evidence" value="ECO:0007669"/>
    <property type="project" value="InterPro"/>
</dbReference>
<sequence>EGAELAVSMYACQAGSCVYIAGKEEGVPRSFNEIVAVAGGSKKALGQCVNLIMRSFESNFQLVTSEDFMSLLW</sequence>
<dbReference type="SUPFAM" id="SSF47954">
    <property type="entry name" value="Cyclin-like"/>
    <property type="match status" value="1"/>
</dbReference>
<dbReference type="PRINTS" id="PR00685">
    <property type="entry name" value="TIFACTORIIB"/>
</dbReference>
<dbReference type="InterPro" id="IPR000812">
    <property type="entry name" value="TFIIB"/>
</dbReference>
<protein>
    <recommendedName>
        <fullName evidence="3">Transcription factor TFIIB cyclin-like domain-containing protein</fullName>
    </recommendedName>
</protein>
<proteinExistence type="predicted"/>
<organism evidence="4 5">
    <name type="scientific">Pristionchus entomophagus</name>
    <dbReference type="NCBI Taxonomy" id="358040"/>
    <lineage>
        <taxon>Eukaryota</taxon>
        <taxon>Metazoa</taxon>
        <taxon>Ecdysozoa</taxon>
        <taxon>Nematoda</taxon>
        <taxon>Chromadorea</taxon>
        <taxon>Rhabditida</taxon>
        <taxon>Rhabditina</taxon>
        <taxon>Diplogasteromorpha</taxon>
        <taxon>Diplogasteroidea</taxon>
        <taxon>Neodiplogasteridae</taxon>
        <taxon>Pristionchus</taxon>
    </lineage>
</organism>
<accession>A0AAV5U0W8</accession>
<evidence type="ECO:0000256" key="2">
    <source>
        <dbReference type="ARBA" id="ARBA00023163"/>
    </source>
</evidence>
<evidence type="ECO:0000256" key="1">
    <source>
        <dbReference type="ARBA" id="ARBA00023015"/>
    </source>
</evidence>
<evidence type="ECO:0000259" key="3">
    <source>
        <dbReference type="Pfam" id="PF00382"/>
    </source>
</evidence>
<dbReference type="Proteomes" id="UP001432027">
    <property type="component" value="Unassembled WGS sequence"/>
</dbReference>